<keyword evidence="2" id="KW-1185">Reference proteome</keyword>
<gene>
    <name evidence="1" type="ORF">G7B40_027650</name>
</gene>
<organism evidence="1 2">
    <name type="scientific">Aetokthonos hydrillicola Thurmond2011</name>
    <dbReference type="NCBI Taxonomy" id="2712845"/>
    <lineage>
        <taxon>Bacteria</taxon>
        <taxon>Bacillati</taxon>
        <taxon>Cyanobacteriota</taxon>
        <taxon>Cyanophyceae</taxon>
        <taxon>Nostocales</taxon>
        <taxon>Hapalosiphonaceae</taxon>
        <taxon>Aetokthonos</taxon>
    </lineage>
</organism>
<comment type="caution">
    <text evidence="1">The sequence shown here is derived from an EMBL/GenBank/DDBJ whole genome shotgun (WGS) entry which is preliminary data.</text>
</comment>
<name>A0AAP5MBS7_9CYAN</name>
<reference evidence="2" key="1">
    <citation type="journal article" date="2021" name="Science">
        <title>Hunting the eagle killer: A cyanobacterial neurotoxin causes vacuolar myelinopathy.</title>
        <authorList>
            <person name="Breinlinger S."/>
            <person name="Phillips T.J."/>
            <person name="Haram B.N."/>
            <person name="Mares J."/>
            <person name="Martinez Yerena J.A."/>
            <person name="Hrouzek P."/>
            <person name="Sobotka R."/>
            <person name="Henderson W.M."/>
            <person name="Schmieder P."/>
            <person name="Williams S.M."/>
            <person name="Lauderdale J.D."/>
            <person name="Wilde H.D."/>
            <person name="Gerrin W."/>
            <person name="Kust A."/>
            <person name="Washington J.W."/>
            <person name="Wagner C."/>
            <person name="Geier B."/>
            <person name="Liebeke M."/>
            <person name="Enke H."/>
            <person name="Niedermeyer T.H.J."/>
            <person name="Wilde S.B."/>
        </authorList>
    </citation>
    <scope>NUCLEOTIDE SEQUENCE [LARGE SCALE GENOMIC DNA]</scope>
    <source>
        <strain evidence="2">Thurmond2011</strain>
    </source>
</reference>
<sequence length="204" mass="22736">MAYSDFSLAKAKNDFALTLEESRNLFSDVKPVLPSETLKTLLRDYIPLATAISTEKARSEFLIAPILAELRRLLHNKISLFSGNEFNVEPTRGLQGYCDYIISGSKEQLYITAPVTIIFEAKKEDIIGGLGQCVAAMVAAQLFNQKKGNEVESIYGSVTTGTNWKFLILQQSTVYIDEIEYYIKEVDKILGILLQPFQPALSAV</sequence>
<dbReference type="AlphaFoldDB" id="A0AAP5MBS7"/>
<dbReference type="RefSeq" id="WP_208342944.1">
    <property type="nucleotide sequence ID" value="NZ_CAWQFN010000226.1"/>
</dbReference>
<protein>
    <submittedName>
        <fullName evidence="1">Uncharacterized protein</fullName>
    </submittedName>
</protein>
<dbReference type="Proteomes" id="UP000667802">
    <property type="component" value="Unassembled WGS sequence"/>
</dbReference>
<evidence type="ECO:0000313" key="1">
    <source>
        <dbReference type="EMBL" id="MDR9898307.1"/>
    </source>
</evidence>
<accession>A0AAP5MBS7</accession>
<proteinExistence type="predicted"/>
<dbReference type="EMBL" id="JAALHA020000017">
    <property type="protein sequence ID" value="MDR9898307.1"/>
    <property type="molecule type" value="Genomic_DNA"/>
</dbReference>
<evidence type="ECO:0000313" key="2">
    <source>
        <dbReference type="Proteomes" id="UP000667802"/>
    </source>
</evidence>